<dbReference type="OrthoDB" id="10546001at2759"/>
<feature type="compositionally biased region" description="Basic residues" evidence="1">
    <location>
        <begin position="222"/>
        <end position="231"/>
    </location>
</feature>
<evidence type="ECO:0000313" key="2">
    <source>
        <dbReference type="EMBL" id="KAG5631297.1"/>
    </source>
</evidence>
<evidence type="ECO:0000313" key="3">
    <source>
        <dbReference type="Proteomes" id="UP000824120"/>
    </source>
</evidence>
<feature type="region of interest" description="Disordered" evidence="1">
    <location>
        <begin position="188"/>
        <end position="258"/>
    </location>
</feature>
<comment type="caution">
    <text evidence="2">The sequence shown here is derived from an EMBL/GenBank/DDBJ whole genome shotgun (WGS) entry which is preliminary data.</text>
</comment>
<keyword evidence="3" id="KW-1185">Reference proteome</keyword>
<feature type="region of interest" description="Disordered" evidence="1">
    <location>
        <begin position="55"/>
        <end position="82"/>
    </location>
</feature>
<accession>A0A9J6B3L0</accession>
<dbReference type="AlphaFoldDB" id="A0A9J6B3L0"/>
<sequence>MRWCPHNQIIKREYEGLPELHHSQLEPVGNVRSSSSEALLPHKLLSFPFTSATEEQTIRKREEKKSHSDPAQNKYHIKSHKGNKKIQARWVTQCYKHIINNTMAVENQVLDIVGNEERNHNRCKVLKVPTVSQKQLLIKTNDQYKEIVPATKAQLELAQKQTSPVQVLHEIVSHHLTGITGVAVQINNRDKDGKREDKEEREGHQNINQLVKDPDLSPHAFSKAKKCKAKVNSKPTRTLPRRSGKSSINESKSFILKH</sequence>
<proteinExistence type="predicted"/>
<feature type="compositionally biased region" description="Basic and acidic residues" evidence="1">
    <location>
        <begin position="56"/>
        <end position="68"/>
    </location>
</feature>
<protein>
    <submittedName>
        <fullName evidence="2">Uncharacterized protein</fullName>
    </submittedName>
</protein>
<organism evidence="2 3">
    <name type="scientific">Solanum commersonii</name>
    <name type="common">Commerson's wild potato</name>
    <name type="synonym">Commerson's nightshade</name>
    <dbReference type="NCBI Taxonomy" id="4109"/>
    <lineage>
        <taxon>Eukaryota</taxon>
        <taxon>Viridiplantae</taxon>
        <taxon>Streptophyta</taxon>
        <taxon>Embryophyta</taxon>
        <taxon>Tracheophyta</taxon>
        <taxon>Spermatophyta</taxon>
        <taxon>Magnoliopsida</taxon>
        <taxon>eudicotyledons</taxon>
        <taxon>Gunneridae</taxon>
        <taxon>Pentapetalae</taxon>
        <taxon>asterids</taxon>
        <taxon>lamiids</taxon>
        <taxon>Solanales</taxon>
        <taxon>Solanaceae</taxon>
        <taxon>Solanoideae</taxon>
        <taxon>Solaneae</taxon>
        <taxon>Solanum</taxon>
    </lineage>
</organism>
<name>A0A9J6B3L0_SOLCO</name>
<dbReference type="EMBL" id="JACXVP010000001">
    <property type="protein sequence ID" value="KAG5631297.1"/>
    <property type="molecule type" value="Genomic_DNA"/>
</dbReference>
<gene>
    <name evidence="2" type="ORF">H5410_003014</name>
</gene>
<dbReference type="Proteomes" id="UP000824120">
    <property type="component" value="Chromosome 1"/>
</dbReference>
<feature type="compositionally biased region" description="Basic and acidic residues" evidence="1">
    <location>
        <begin position="188"/>
        <end position="204"/>
    </location>
</feature>
<reference evidence="2 3" key="1">
    <citation type="submission" date="2020-09" db="EMBL/GenBank/DDBJ databases">
        <title>De no assembly of potato wild relative species, Solanum commersonii.</title>
        <authorList>
            <person name="Cho K."/>
        </authorList>
    </citation>
    <scope>NUCLEOTIDE SEQUENCE [LARGE SCALE GENOMIC DNA]</scope>
    <source>
        <strain evidence="2">LZ3.2</strain>
        <tissue evidence="2">Leaf</tissue>
    </source>
</reference>
<evidence type="ECO:0000256" key="1">
    <source>
        <dbReference type="SAM" id="MobiDB-lite"/>
    </source>
</evidence>